<comment type="caution">
    <text evidence="2">The sequence shown here is derived from an EMBL/GenBank/DDBJ whole genome shotgun (WGS) entry which is preliminary data.</text>
</comment>
<feature type="region of interest" description="Disordered" evidence="1">
    <location>
        <begin position="1"/>
        <end position="56"/>
    </location>
</feature>
<sequence length="426" mass="46586">MEVNMEKNALTDAHGKPSSEEDDLKDRSTKKVKMGEDISGVHSDTPEVDGSSTVPKPSYASKLMSIEGYTPADSEIIKMVTEELCMELHDDDLPPEEVALKPRIEVSLEEYEEWCRPWSCGKFGHKRDRCPEIIVSPATVETHAPLAMTVTAPPSVVEENKSGTDVVTVSTISQMVNAEQFGNEGILEANDVIPKNEETFGAWMLAKKPLRKRMPKANNQGVINANHVVGKSHASMQQSGSRFGALNGEEADSNPLLGFVAEQAKSKGPNSKFPSKAPKQVTKAHSIPKARKEVSVSQKKTKNNPPAATVPAVQHTITEISLQDKSILAAEKKKKEEEILRLMKIKEKEGASFLDPYMVYYATGEMEYLQKQQARGKHIAGEGSSVHKEKEVCNDPPPLTSVSSSHDVVLDGSSISSFKDPNQGII</sequence>
<dbReference type="Proteomes" id="UP001372338">
    <property type="component" value="Unassembled WGS sequence"/>
</dbReference>
<accession>A0AAN9IWI8</accession>
<evidence type="ECO:0000256" key="1">
    <source>
        <dbReference type="SAM" id="MobiDB-lite"/>
    </source>
</evidence>
<reference evidence="2 3" key="1">
    <citation type="submission" date="2024-01" db="EMBL/GenBank/DDBJ databases">
        <title>The genomes of 5 underutilized Papilionoideae crops provide insights into root nodulation and disease resistanc.</title>
        <authorList>
            <person name="Yuan L."/>
        </authorList>
    </citation>
    <scope>NUCLEOTIDE SEQUENCE [LARGE SCALE GENOMIC DNA]</scope>
    <source>
        <strain evidence="2">ZHUSHIDOU_FW_LH</strain>
        <tissue evidence="2">Leaf</tissue>
    </source>
</reference>
<name>A0AAN9IWI8_CROPI</name>
<dbReference type="EMBL" id="JAYWIO010000001">
    <property type="protein sequence ID" value="KAK7287476.1"/>
    <property type="molecule type" value="Genomic_DNA"/>
</dbReference>
<feature type="region of interest" description="Disordered" evidence="1">
    <location>
        <begin position="379"/>
        <end position="406"/>
    </location>
</feature>
<dbReference type="AlphaFoldDB" id="A0AAN9IWI8"/>
<feature type="region of interest" description="Disordered" evidence="1">
    <location>
        <begin position="265"/>
        <end position="310"/>
    </location>
</feature>
<feature type="compositionally biased region" description="Basic and acidic residues" evidence="1">
    <location>
        <begin position="13"/>
        <end position="36"/>
    </location>
</feature>
<gene>
    <name evidence="2" type="ORF">RIF29_00756</name>
</gene>
<feature type="compositionally biased region" description="Polar residues" evidence="1">
    <location>
        <begin position="295"/>
        <end position="306"/>
    </location>
</feature>
<keyword evidence="3" id="KW-1185">Reference proteome</keyword>
<evidence type="ECO:0000313" key="2">
    <source>
        <dbReference type="EMBL" id="KAK7287476.1"/>
    </source>
</evidence>
<evidence type="ECO:0000313" key="3">
    <source>
        <dbReference type="Proteomes" id="UP001372338"/>
    </source>
</evidence>
<protein>
    <submittedName>
        <fullName evidence="2">Uncharacterized protein</fullName>
    </submittedName>
</protein>
<organism evidence="2 3">
    <name type="scientific">Crotalaria pallida</name>
    <name type="common">Smooth rattlebox</name>
    <name type="synonym">Crotalaria striata</name>
    <dbReference type="NCBI Taxonomy" id="3830"/>
    <lineage>
        <taxon>Eukaryota</taxon>
        <taxon>Viridiplantae</taxon>
        <taxon>Streptophyta</taxon>
        <taxon>Embryophyta</taxon>
        <taxon>Tracheophyta</taxon>
        <taxon>Spermatophyta</taxon>
        <taxon>Magnoliopsida</taxon>
        <taxon>eudicotyledons</taxon>
        <taxon>Gunneridae</taxon>
        <taxon>Pentapetalae</taxon>
        <taxon>rosids</taxon>
        <taxon>fabids</taxon>
        <taxon>Fabales</taxon>
        <taxon>Fabaceae</taxon>
        <taxon>Papilionoideae</taxon>
        <taxon>50 kb inversion clade</taxon>
        <taxon>genistoids sensu lato</taxon>
        <taxon>core genistoids</taxon>
        <taxon>Crotalarieae</taxon>
        <taxon>Crotalaria</taxon>
    </lineage>
</organism>
<proteinExistence type="predicted"/>